<dbReference type="CDD" id="cd06550">
    <property type="entry name" value="TM_ABC_iron-siderophores_like"/>
    <property type="match status" value="1"/>
</dbReference>
<name>A0A948S166_UNCEI</name>
<organism evidence="9 10">
    <name type="scientific">Eiseniibacteriota bacterium</name>
    <dbReference type="NCBI Taxonomy" id="2212470"/>
    <lineage>
        <taxon>Bacteria</taxon>
        <taxon>Candidatus Eiseniibacteriota</taxon>
    </lineage>
</organism>
<evidence type="ECO:0000256" key="4">
    <source>
        <dbReference type="ARBA" id="ARBA00022475"/>
    </source>
</evidence>
<accession>A0A948S166</accession>
<feature type="transmembrane region" description="Helical" evidence="8">
    <location>
        <begin position="171"/>
        <end position="192"/>
    </location>
</feature>
<feature type="transmembrane region" description="Helical" evidence="8">
    <location>
        <begin position="260"/>
        <end position="284"/>
    </location>
</feature>
<dbReference type="GO" id="GO:0005886">
    <property type="term" value="C:plasma membrane"/>
    <property type="evidence" value="ECO:0007669"/>
    <property type="project" value="UniProtKB-SubCell"/>
</dbReference>
<keyword evidence="7 8" id="KW-0472">Membrane</keyword>
<comment type="caution">
    <text evidence="9">The sequence shown here is derived from an EMBL/GenBank/DDBJ whole genome shotgun (WGS) entry which is preliminary data.</text>
</comment>
<dbReference type="PANTHER" id="PTHR30472">
    <property type="entry name" value="FERRIC ENTEROBACTIN TRANSPORT SYSTEM PERMEASE PROTEIN"/>
    <property type="match status" value="1"/>
</dbReference>
<evidence type="ECO:0000313" key="10">
    <source>
        <dbReference type="Proteomes" id="UP000777784"/>
    </source>
</evidence>
<dbReference type="InterPro" id="IPR000522">
    <property type="entry name" value="ABC_transptr_permease_BtuC"/>
</dbReference>
<feature type="transmembrane region" description="Helical" evidence="8">
    <location>
        <begin position="20"/>
        <end position="44"/>
    </location>
</feature>
<dbReference type="InterPro" id="IPR037294">
    <property type="entry name" value="ABC_BtuC-like"/>
</dbReference>
<feature type="transmembrane region" description="Helical" evidence="8">
    <location>
        <begin position="138"/>
        <end position="159"/>
    </location>
</feature>
<reference evidence="9" key="1">
    <citation type="submission" date="2021-05" db="EMBL/GenBank/DDBJ databases">
        <title>Energy efficiency and biological interactions define the core microbiome of deep oligotrophic groundwater.</title>
        <authorList>
            <person name="Mehrshad M."/>
            <person name="Lopez-Fernandez M."/>
            <person name="Bell E."/>
            <person name="Bernier-Latmani R."/>
            <person name="Bertilsson S."/>
            <person name="Dopson M."/>
        </authorList>
    </citation>
    <scope>NUCLEOTIDE SEQUENCE</scope>
    <source>
        <strain evidence="9">Modern_marine.mb.64</strain>
    </source>
</reference>
<dbReference type="GO" id="GO:0033214">
    <property type="term" value="P:siderophore-iron import into cell"/>
    <property type="evidence" value="ECO:0007669"/>
    <property type="project" value="TreeGrafter"/>
</dbReference>
<keyword evidence="3" id="KW-0813">Transport</keyword>
<sequence length="351" mass="36763">MSEAQSQDEKLNRRRFNAGFLTACALLLLLATLSLGVGSTSLGLDGALRVILWKVPLLRPLSNGTPSGPEISIIWDIRLPRIILAILVGGALSLAGALMQAYFRNALAGPFVVGVSSGAAFGAVAAIVFGLNISFAGISAVPLCAFVGGLAVVMLVGLLNNRTGAARVESLLLTGIAVGSVLSAAASLMMITSQESLQSILFWLLGSLSSARWLHVSWVLPFFLAGSIPAFLLARDLNALAWGDEIAHSLGVSVKRSRNIVLICATLLATSAVAVAGIIGFLGLMMPHVARFVVGSDHRRVLPLSFIFGAILLLTADLAARTLWAPTELPIGALTAIFGAPFLAYLCNRRR</sequence>
<dbReference type="EMBL" id="JAHJDP010000118">
    <property type="protein sequence ID" value="MBU2693299.1"/>
    <property type="molecule type" value="Genomic_DNA"/>
</dbReference>
<evidence type="ECO:0000256" key="8">
    <source>
        <dbReference type="SAM" id="Phobius"/>
    </source>
</evidence>
<evidence type="ECO:0000313" key="9">
    <source>
        <dbReference type="EMBL" id="MBU2693299.1"/>
    </source>
</evidence>
<dbReference type="PANTHER" id="PTHR30472:SF25">
    <property type="entry name" value="ABC TRANSPORTER PERMEASE PROTEIN MJ0876-RELATED"/>
    <property type="match status" value="1"/>
</dbReference>
<feature type="transmembrane region" description="Helical" evidence="8">
    <location>
        <begin position="329"/>
        <end position="347"/>
    </location>
</feature>
<dbReference type="Proteomes" id="UP000777784">
    <property type="component" value="Unassembled WGS sequence"/>
</dbReference>
<keyword evidence="4" id="KW-1003">Cell membrane</keyword>
<dbReference type="FunFam" id="1.10.3470.10:FF:000001">
    <property type="entry name" value="Vitamin B12 ABC transporter permease BtuC"/>
    <property type="match status" value="1"/>
</dbReference>
<comment type="subcellular location">
    <subcellularLocation>
        <location evidence="1">Cell membrane</location>
        <topology evidence="1">Multi-pass membrane protein</topology>
    </subcellularLocation>
</comment>
<evidence type="ECO:0000256" key="5">
    <source>
        <dbReference type="ARBA" id="ARBA00022692"/>
    </source>
</evidence>
<evidence type="ECO:0000256" key="3">
    <source>
        <dbReference type="ARBA" id="ARBA00022448"/>
    </source>
</evidence>
<protein>
    <submittedName>
        <fullName evidence="9">Iron ABC transporter permease</fullName>
    </submittedName>
</protein>
<dbReference type="Gene3D" id="1.10.3470.10">
    <property type="entry name" value="ABC transporter involved in vitamin B12 uptake, BtuC"/>
    <property type="match status" value="1"/>
</dbReference>
<evidence type="ECO:0000256" key="2">
    <source>
        <dbReference type="ARBA" id="ARBA00007935"/>
    </source>
</evidence>
<gene>
    <name evidence="9" type="ORF">KJ970_20465</name>
</gene>
<evidence type="ECO:0000256" key="7">
    <source>
        <dbReference type="ARBA" id="ARBA00023136"/>
    </source>
</evidence>
<feature type="transmembrane region" description="Helical" evidence="8">
    <location>
        <begin position="109"/>
        <end position="131"/>
    </location>
</feature>
<feature type="transmembrane region" description="Helical" evidence="8">
    <location>
        <begin position="213"/>
        <end position="234"/>
    </location>
</feature>
<dbReference type="SUPFAM" id="SSF81345">
    <property type="entry name" value="ABC transporter involved in vitamin B12 uptake, BtuC"/>
    <property type="match status" value="1"/>
</dbReference>
<comment type="similarity">
    <text evidence="2">Belongs to the binding-protein-dependent transport system permease family. FecCD subfamily.</text>
</comment>
<dbReference type="GO" id="GO:0022857">
    <property type="term" value="F:transmembrane transporter activity"/>
    <property type="evidence" value="ECO:0007669"/>
    <property type="project" value="InterPro"/>
</dbReference>
<keyword evidence="5 8" id="KW-0812">Transmembrane</keyword>
<feature type="transmembrane region" description="Helical" evidence="8">
    <location>
        <begin position="82"/>
        <end position="103"/>
    </location>
</feature>
<dbReference type="Pfam" id="PF01032">
    <property type="entry name" value="FecCD"/>
    <property type="match status" value="1"/>
</dbReference>
<dbReference type="AlphaFoldDB" id="A0A948S166"/>
<evidence type="ECO:0000256" key="6">
    <source>
        <dbReference type="ARBA" id="ARBA00022989"/>
    </source>
</evidence>
<evidence type="ECO:0000256" key="1">
    <source>
        <dbReference type="ARBA" id="ARBA00004651"/>
    </source>
</evidence>
<keyword evidence="6 8" id="KW-1133">Transmembrane helix</keyword>
<proteinExistence type="inferred from homology"/>